<reference evidence="2" key="1">
    <citation type="submission" date="2014-09" db="EMBL/GenBank/DDBJ databases">
        <authorList>
            <person name="Mudge J."/>
            <person name="Ramaraj T."/>
            <person name="Lindquist I.E."/>
            <person name="Bharti A.K."/>
            <person name="Sundararajan A."/>
            <person name="Cameron C.T."/>
            <person name="Woodward J.E."/>
            <person name="May G.D."/>
            <person name="Brubaker C."/>
            <person name="Broadhvest J."/>
            <person name="Wilkins T.A."/>
        </authorList>
    </citation>
    <scope>NUCLEOTIDE SEQUENCE</scope>
    <source>
        <strain evidence="2">cv. AKA8401</strain>
    </source>
</reference>
<name>A0A0B0MLE7_GOSAR</name>
<accession>A0A0B0MLE7</accession>
<sequence>MALISLSSLSLSPQKNTYTRSTIILLLKREREKELPGVFGSGMGGKICIFSLDFLRM</sequence>
<organism evidence="1 2">
    <name type="scientific">Gossypium arboreum</name>
    <name type="common">Tree cotton</name>
    <name type="synonym">Gossypium nanking</name>
    <dbReference type="NCBI Taxonomy" id="29729"/>
    <lineage>
        <taxon>Eukaryota</taxon>
        <taxon>Viridiplantae</taxon>
        <taxon>Streptophyta</taxon>
        <taxon>Embryophyta</taxon>
        <taxon>Tracheophyta</taxon>
        <taxon>Spermatophyta</taxon>
        <taxon>Magnoliopsida</taxon>
        <taxon>eudicotyledons</taxon>
        <taxon>Gunneridae</taxon>
        <taxon>Pentapetalae</taxon>
        <taxon>rosids</taxon>
        <taxon>malvids</taxon>
        <taxon>Malvales</taxon>
        <taxon>Malvaceae</taxon>
        <taxon>Malvoideae</taxon>
        <taxon>Gossypium</taxon>
    </lineage>
</organism>
<dbReference type="AlphaFoldDB" id="A0A0B0MLE7"/>
<comment type="caution">
    <text evidence="1">The sequence shown here is derived from an EMBL/GenBank/DDBJ whole genome shotgun (WGS) entry which is preliminary data.</text>
</comment>
<dbReference type="EMBL" id="JRRC01092925">
    <property type="protein sequence ID" value="KHF99745.1"/>
    <property type="molecule type" value="Genomic_DNA"/>
</dbReference>
<keyword evidence="2" id="KW-1185">Reference proteome</keyword>
<gene>
    <name evidence="1" type="ORF">F383_19268</name>
</gene>
<protein>
    <submittedName>
        <fullName evidence="1">Uncharacterized protein</fullName>
    </submittedName>
</protein>
<proteinExistence type="predicted"/>
<evidence type="ECO:0000313" key="1">
    <source>
        <dbReference type="EMBL" id="KHF99745.1"/>
    </source>
</evidence>
<evidence type="ECO:0000313" key="2">
    <source>
        <dbReference type="Proteomes" id="UP000032142"/>
    </source>
</evidence>
<dbReference type="Proteomes" id="UP000032142">
    <property type="component" value="Unassembled WGS sequence"/>
</dbReference>